<dbReference type="EMBL" id="UINC01120730">
    <property type="protein sequence ID" value="SVC95391.1"/>
    <property type="molecule type" value="Genomic_DNA"/>
</dbReference>
<gene>
    <name evidence="1" type="ORF">METZ01_LOCUS348245</name>
</gene>
<proteinExistence type="predicted"/>
<evidence type="ECO:0000313" key="1">
    <source>
        <dbReference type="EMBL" id="SVC95391.1"/>
    </source>
</evidence>
<sequence>MMMGRYLTTVLTAGAIIGLTLLPAASQTTDTSIAPRTSWGDPDLQGIWSYATVTP</sequence>
<accession>A0A382RFP4</accession>
<protein>
    <submittedName>
        <fullName evidence="1">Uncharacterized protein</fullName>
    </submittedName>
</protein>
<name>A0A382RFP4_9ZZZZ</name>
<dbReference type="AlphaFoldDB" id="A0A382RFP4"/>
<feature type="non-terminal residue" evidence="1">
    <location>
        <position position="55"/>
    </location>
</feature>
<reference evidence="1" key="1">
    <citation type="submission" date="2018-05" db="EMBL/GenBank/DDBJ databases">
        <authorList>
            <person name="Lanie J.A."/>
            <person name="Ng W.-L."/>
            <person name="Kazmierczak K.M."/>
            <person name="Andrzejewski T.M."/>
            <person name="Davidsen T.M."/>
            <person name="Wayne K.J."/>
            <person name="Tettelin H."/>
            <person name="Glass J.I."/>
            <person name="Rusch D."/>
            <person name="Podicherti R."/>
            <person name="Tsui H.-C.T."/>
            <person name="Winkler M.E."/>
        </authorList>
    </citation>
    <scope>NUCLEOTIDE SEQUENCE</scope>
</reference>
<organism evidence="1">
    <name type="scientific">marine metagenome</name>
    <dbReference type="NCBI Taxonomy" id="408172"/>
    <lineage>
        <taxon>unclassified sequences</taxon>
        <taxon>metagenomes</taxon>
        <taxon>ecological metagenomes</taxon>
    </lineage>
</organism>